<evidence type="ECO:0000313" key="1">
    <source>
        <dbReference type="EMBL" id="SDV48026.1"/>
    </source>
</evidence>
<dbReference type="RefSeq" id="WP_139169571.1">
    <property type="nucleotide sequence ID" value="NZ_FNLO01000004.1"/>
</dbReference>
<dbReference type="Proteomes" id="UP000243719">
    <property type="component" value="Unassembled WGS sequence"/>
</dbReference>
<keyword evidence="2" id="KW-1185">Reference proteome</keyword>
<accession>A0A1H2PN73</accession>
<reference evidence="2" key="1">
    <citation type="submission" date="2016-09" db="EMBL/GenBank/DDBJ databases">
        <authorList>
            <person name="Varghese N."/>
            <person name="Submissions S."/>
        </authorList>
    </citation>
    <scope>NUCLEOTIDE SEQUENCE [LARGE SCALE GENOMIC DNA]</scope>
    <source>
        <strain evidence="2">JS23</strain>
    </source>
</reference>
<organism evidence="1 2">
    <name type="scientific">Chitinasiproducens palmae</name>
    <dbReference type="NCBI Taxonomy" id="1770053"/>
    <lineage>
        <taxon>Bacteria</taxon>
        <taxon>Pseudomonadati</taxon>
        <taxon>Pseudomonadota</taxon>
        <taxon>Betaproteobacteria</taxon>
        <taxon>Burkholderiales</taxon>
        <taxon>Burkholderiaceae</taxon>
        <taxon>Chitinasiproducens</taxon>
    </lineage>
</organism>
<dbReference type="AlphaFoldDB" id="A0A1H2PN73"/>
<dbReference type="OrthoDB" id="5897114at2"/>
<proteinExistence type="predicted"/>
<gene>
    <name evidence="1" type="ORF">SAMN05216551_10495</name>
</gene>
<dbReference type="EMBL" id="FNLO01000004">
    <property type="protein sequence ID" value="SDV48026.1"/>
    <property type="molecule type" value="Genomic_DNA"/>
</dbReference>
<protein>
    <submittedName>
        <fullName evidence="1">Uncharacterized protein</fullName>
    </submittedName>
</protein>
<name>A0A1H2PN73_9BURK</name>
<sequence>MATEKSVSFRSNLESNSLDLIRKIGWNCARTSELIAGMVSQLAAYTEEGVPMSPSVFICSSVSQLLKLAGIGEHIPLSAEVPLESAGARILKDAAPLCFGQWRIYIERSADGQKCKYGVFCGTSDPSSLTIDEVVLDEYDESFPVVRISQSATNKVEVRSSAGDGVEFRFNNDPDVKEIKVHYHISRLAQAIARKSGQHADLFAGYIDRILSTAIQDCHGTLIAVLPSNQNELPQDFSDLVRLDPPFHLYDRFQRHIAEGKTASSVSRLQAASELISGFIDSDGITVFNDAGFVLGYRAFVNGDAVPPPIMGGARSRAFRTLGELVGRSILAAFFRSQDGRTEYLQVDAEGEK</sequence>
<evidence type="ECO:0000313" key="2">
    <source>
        <dbReference type="Proteomes" id="UP000243719"/>
    </source>
</evidence>